<accession>A0AAN8MM86</accession>
<proteinExistence type="predicted"/>
<organism evidence="2 3">
    <name type="scientific">Orbilia javanica</name>
    <dbReference type="NCBI Taxonomy" id="47235"/>
    <lineage>
        <taxon>Eukaryota</taxon>
        <taxon>Fungi</taxon>
        <taxon>Dikarya</taxon>
        <taxon>Ascomycota</taxon>
        <taxon>Pezizomycotina</taxon>
        <taxon>Orbiliomycetes</taxon>
        <taxon>Orbiliales</taxon>
        <taxon>Orbiliaceae</taxon>
        <taxon>Orbilia</taxon>
    </lineage>
</organism>
<keyword evidence="3" id="KW-1185">Reference proteome</keyword>
<feature type="region of interest" description="Disordered" evidence="1">
    <location>
        <begin position="276"/>
        <end position="303"/>
    </location>
</feature>
<sequence>MKQYKLREELIDLPHRVHIPMRLTPPTPDSEKKEKTPRRRNFPETDVIMVDKPKSAYTVGIRRVSVAKEGTVKPATKFVRMTVGGERSTERIGRKIERSPAEIGPHCCILHIPLGSSTRGNVGHTDEITGEDGKVVPCLLLTVDRTVDTCTIGGKQRFLPTKTFTPSKKVVKRLGGRVVPRVRNVYGDAPCNANWTHREDGRLPKDIVVYPHESCDPSSGQWVSYQAVMGAPSMTQSAFHYSDFAITREPVPGFPKPTGEELAQLNRWYRLREKGISPGASAPEPIPRERLRPYVKRRRTTNP</sequence>
<comment type="caution">
    <text evidence="2">The sequence shown here is derived from an EMBL/GenBank/DDBJ whole genome shotgun (WGS) entry which is preliminary data.</text>
</comment>
<gene>
    <name evidence="2" type="ORF">TWF718_002821</name>
</gene>
<evidence type="ECO:0000313" key="2">
    <source>
        <dbReference type="EMBL" id="KAK6330624.1"/>
    </source>
</evidence>
<feature type="region of interest" description="Disordered" evidence="1">
    <location>
        <begin position="20"/>
        <end position="39"/>
    </location>
</feature>
<evidence type="ECO:0000256" key="1">
    <source>
        <dbReference type="SAM" id="MobiDB-lite"/>
    </source>
</evidence>
<name>A0AAN8MM86_9PEZI</name>
<reference evidence="2 3" key="1">
    <citation type="submission" date="2019-10" db="EMBL/GenBank/DDBJ databases">
        <authorList>
            <person name="Palmer J.M."/>
        </authorList>
    </citation>
    <scope>NUCLEOTIDE SEQUENCE [LARGE SCALE GENOMIC DNA]</scope>
    <source>
        <strain evidence="2 3">TWF718</strain>
    </source>
</reference>
<protein>
    <submittedName>
        <fullName evidence="2">Uncharacterized protein</fullName>
    </submittedName>
</protein>
<evidence type="ECO:0000313" key="3">
    <source>
        <dbReference type="Proteomes" id="UP001313282"/>
    </source>
</evidence>
<feature type="compositionally biased region" description="Basic residues" evidence="1">
    <location>
        <begin position="293"/>
        <end position="303"/>
    </location>
</feature>
<dbReference type="AlphaFoldDB" id="A0AAN8MM86"/>
<dbReference type="EMBL" id="JAVHNR010000011">
    <property type="protein sequence ID" value="KAK6330624.1"/>
    <property type="molecule type" value="Genomic_DNA"/>
</dbReference>
<dbReference type="Proteomes" id="UP001313282">
    <property type="component" value="Unassembled WGS sequence"/>
</dbReference>